<dbReference type="InterPro" id="IPR024455">
    <property type="entry name" value="Phage_capsid"/>
</dbReference>
<comment type="subcellular location">
    <subcellularLocation>
        <location evidence="1">Virion</location>
    </subcellularLocation>
</comment>
<dbReference type="PATRIC" id="fig|86416.3.peg.1868"/>
<dbReference type="EMBL" id="CP003261">
    <property type="protein sequence ID" value="AGK96797.1"/>
    <property type="molecule type" value="Genomic_DNA"/>
</dbReference>
<dbReference type="Pfam" id="PF05065">
    <property type="entry name" value="Phage_capsid"/>
    <property type="match status" value="1"/>
</dbReference>
<dbReference type="NCBIfam" id="TIGR01554">
    <property type="entry name" value="major_cap_HK97"/>
    <property type="match status" value="1"/>
</dbReference>
<feature type="domain" description="Phage capsid-like C-terminal" evidence="2">
    <location>
        <begin position="86"/>
        <end position="367"/>
    </location>
</feature>
<dbReference type="Gene3D" id="3.30.2400.10">
    <property type="entry name" value="Major capsid protein gp5"/>
    <property type="match status" value="1"/>
</dbReference>
<dbReference type="KEGG" id="cpas:Clopa_1897"/>
<dbReference type="eggNOG" id="COG4653">
    <property type="taxonomic scope" value="Bacteria"/>
</dbReference>
<keyword evidence="4" id="KW-1185">Reference proteome</keyword>
<reference evidence="3 4" key="1">
    <citation type="submission" date="2012-01" db="EMBL/GenBank/DDBJ databases">
        <title>Complete sequence of chromosome of Clostridium pasteurianum BC1.</title>
        <authorList>
            <consortium name="US DOE Joint Genome Institute"/>
            <person name="Lucas S."/>
            <person name="Han J."/>
            <person name="Lapidus A."/>
            <person name="Cheng J.-F."/>
            <person name="Goodwin L."/>
            <person name="Pitluck S."/>
            <person name="Peters L."/>
            <person name="Mikhailova N."/>
            <person name="Teshima H."/>
            <person name="Detter J.C."/>
            <person name="Han C."/>
            <person name="Tapia R."/>
            <person name="Land M."/>
            <person name="Hauser L."/>
            <person name="Kyrpides N."/>
            <person name="Ivanova N."/>
            <person name="Pagani I."/>
            <person name="Dunn J."/>
            <person name="Taghavi S."/>
            <person name="Francis A."/>
            <person name="van der Lelie D."/>
            <person name="Woyke T."/>
        </authorList>
    </citation>
    <scope>NUCLEOTIDE SEQUENCE [LARGE SCALE GENOMIC DNA]</scope>
    <source>
        <strain evidence="3 4">BC1</strain>
    </source>
</reference>
<evidence type="ECO:0000313" key="3">
    <source>
        <dbReference type="EMBL" id="AGK96797.1"/>
    </source>
</evidence>
<accession>R4K128</accession>
<protein>
    <submittedName>
        <fullName evidence="3">Phage major capsid protein, HK97 family</fullName>
    </submittedName>
</protein>
<proteinExistence type="predicted"/>
<evidence type="ECO:0000313" key="4">
    <source>
        <dbReference type="Proteomes" id="UP000013523"/>
    </source>
</evidence>
<sequence length="371" mass="41125">MAKLTKKEYEDLIKSTTKAVLEQKGLTEVVRKLKFNEKPIDEMDKYEKTMRFFQAKMDNNRAEVAKYCGGKVKDLSGNTSGSGLELLPTEFHSDIIDRVKADPRALRNLCTVVPVTYRNGTWPVGATGISLSYESSDTNPITATSPTFSSLPYSVTRLDGYTAISRDLLSDSPVDLYNYLAKQYAKAFVKQENLSIMTGTGTNQPTGIVNTGSIVSVASANAGTTNVLTCDDLVQLPFNVDVTWRDGGAYFVNTSIVRQMKLFKDNQGRYLWDNGDVQAGVPASFNGYPVYEFSAIFPSNLTVNSKTTCTEAVFGNLEYYYFFDKMEMGSEINTQSDQAFKNHEALVKMWERIDGKLSIPASFALLTGFLA</sequence>
<organism evidence="3 4">
    <name type="scientific">Clostridium pasteurianum BC1</name>
    <dbReference type="NCBI Taxonomy" id="86416"/>
    <lineage>
        <taxon>Bacteria</taxon>
        <taxon>Bacillati</taxon>
        <taxon>Bacillota</taxon>
        <taxon>Clostridia</taxon>
        <taxon>Eubacteriales</taxon>
        <taxon>Clostridiaceae</taxon>
        <taxon>Clostridium</taxon>
    </lineage>
</organism>
<evidence type="ECO:0000256" key="1">
    <source>
        <dbReference type="ARBA" id="ARBA00004328"/>
    </source>
</evidence>
<dbReference type="STRING" id="86416.Clopa_1897"/>
<dbReference type="AlphaFoldDB" id="R4K128"/>
<name>R4K128_CLOPA</name>
<dbReference type="InterPro" id="IPR054612">
    <property type="entry name" value="Phage_capsid-like_C"/>
</dbReference>
<gene>
    <name evidence="3" type="ORF">Clopa_1897</name>
</gene>
<dbReference type="RefSeq" id="WP_015615115.1">
    <property type="nucleotide sequence ID" value="NC_021182.1"/>
</dbReference>
<evidence type="ECO:0000259" key="2">
    <source>
        <dbReference type="Pfam" id="PF05065"/>
    </source>
</evidence>
<dbReference type="Proteomes" id="UP000013523">
    <property type="component" value="Chromosome"/>
</dbReference>
<dbReference type="OrthoDB" id="9806592at2"/>
<dbReference type="SUPFAM" id="SSF56563">
    <property type="entry name" value="Major capsid protein gp5"/>
    <property type="match status" value="1"/>
</dbReference>
<dbReference type="HOGENOM" id="CLU_745359_0_0_9"/>